<evidence type="ECO:0000256" key="2">
    <source>
        <dbReference type="ARBA" id="ARBA00019671"/>
    </source>
</evidence>
<dbReference type="SUPFAM" id="SSF48726">
    <property type="entry name" value="Immunoglobulin"/>
    <property type="match status" value="3"/>
</dbReference>
<dbReference type="PANTHER" id="PTHR15360">
    <property type="entry name" value="PLATELET-DERIVED GROWTH FACTOR RECEPTOR LIKE"/>
    <property type="match status" value="1"/>
</dbReference>
<accession>A0AAY4D6C0</accession>
<dbReference type="SMART" id="SM00409">
    <property type="entry name" value="IG"/>
    <property type="match status" value="3"/>
</dbReference>
<proteinExistence type="predicted"/>
<evidence type="ECO:0000313" key="8">
    <source>
        <dbReference type="Proteomes" id="UP000694580"/>
    </source>
</evidence>
<sequence length="391" mass="42959">MHGLKFNLSLFMLLCSKGTCQKPDKGSKDPEGTAKGKTKPVEGPGKKAKTPTTKPKAKTSTAAPQITQPHLTQVIDKVKFLKVGDTLTVPAGEPLELRCKGNPVQWGVPYYLEEENDDRLKTIQRIRYGTLILANTTGADTGEFTCYPMYCEDSECRKEYDKAVQVFIFFSDPRELFVPSSEYYEVIHLRTNRPTVLPCQVTSPLAQVTLHREFPPGQVSVDGTEISFDVKRGFTIHRPKEHHAGSLYCIASLGRLRQSSVKYMLIYVNYPAAPPSPVIKASSSSVHIGENLQVTCSVAGEQGVLVDFTWEYPGQEIGRPLYTQRSVAPAPGNGAQQQSQAVLLVDEVRDVDQGTYTCTAQNLEGSRSASTTVKVLPARPVAKPNKLLSAI</sequence>
<dbReference type="Pfam" id="PF21339">
    <property type="entry name" value="VEGFR-1-like_Ig-like"/>
    <property type="match status" value="1"/>
</dbReference>
<dbReference type="AlphaFoldDB" id="A0AAY4D6C0"/>
<keyword evidence="8" id="KW-1185">Reference proteome</keyword>
<evidence type="ECO:0000313" key="7">
    <source>
        <dbReference type="Ensembl" id="ENSDCDP00010041100.1"/>
    </source>
</evidence>
<dbReference type="InterPro" id="IPR042495">
    <property type="entry name" value="PDGFRL"/>
</dbReference>
<dbReference type="PANTHER" id="PTHR15360:SF2">
    <property type="entry name" value="PLATELET-DERIVED GROWTH FACTOR RECEPTOR-LIKE PROTEIN"/>
    <property type="match status" value="1"/>
</dbReference>
<protein>
    <recommendedName>
        <fullName evidence="2">Platelet-derived growth factor receptor-like protein</fullName>
    </recommendedName>
</protein>
<dbReference type="InterPro" id="IPR013151">
    <property type="entry name" value="Immunoglobulin_dom"/>
</dbReference>
<dbReference type="InterPro" id="IPR013783">
    <property type="entry name" value="Ig-like_fold"/>
</dbReference>
<keyword evidence="5" id="KW-0732">Signal</keyword>
<reference evidence="7" key="2">
    <citation type="submission" date="2025-08" db="UniProtKB">
        <authorList>
            <consortium name="Ensembl"/>
        </authorList>
    </citation>
    <scope>IDENTIFICATION</scope>
</reference>
<feature type="domain" description="Ig-like" evidence="6">
    <location>
        <begin position="275"/>
        <end position="374"/>
    </location>
</feature>
<comment type="subunit">
    <text evidence="1">Forms a complex composed of PDGFRL, TNK2 and GRB2.</text>
</comment>
<feature type="chain" id="PRO_5044295667" description="Platelet-derived growth factor receptor-like protein" evidence="5">
    <location>
        <begin position="21"/>
        <end position="391"/>
    </location>
</feature>
<feature type="signal peptide" evidence="5">
    <location>
        <begin position="1"/>
        <end position="20"/>
    </location>
</feature>
<evidence type="ECO:0000256" key="4">
    <source>
        <dbReference type="SAM" id="MobiDB-lite"/>
    </source>
</evidence>
<reference evidence="7" key="3">
    <citation type="submission" date="2025-09" db="UniProtKB">
        <authorList>
            <consortium name="Ensembl"/>
        </authorList>
    </citation>
    <scope>IDENTIFICATION</scope>
</reference>
<dbReference type="PROSITE" id="PS50835">
    <property type="entry name" value="IG_LIKE"/>
    <property type="match status" value="1"/>
</dbReference>
<dbReference type="InterPro" id="IPR003599">
    <property type="entry name" value="Ig_sub"/>
</dbReference>
<dbReference type="Pfam" id="PF00047">
    <property type="entry name" value="ig"/>
    <property type="match status" value="1"/>
</dbReference>
<keyword evidence="3" id="KW-0393">Immunoglobulin domain</keyword>
<evidence type="ECO:0000256" key="3">
    <source>
        <dbReference type="ARBA" id="ARBA00023319"/>
    </source>
</evidence>
<evidence type="ECO:0000256" key="5">
    <source>
        <dbReference type="SAM" id="SignalP"/>
    </source>
</evidence>
<dbReference type="Proteomes" id="UP000694580">
    <property type="component" value="Chromosome 18"/>
</dbReference>
<evidence type="ECO:0000259" key="6">
    <source>
        <dbReference type="PROSITE" id="PS50835"/>
    </source>
</evidence>
<dbReference type="InterPro" id="IPR003598">
    <property type="entry name" value="Ig_sub2"/>
</dbReference>
<dbReference type="InterPro" id="IPR036179">
    <property type="entry name" value="Ig-like_dom_sf"/>
</dbReference>
<dbReference type="SMART" id="SM00408">
    <property type="entry name" value="IGc2"/>
    <property type="match status" value="1"/>
</dbReference>
<feature type="compositionally biased region" description="Low complexity" evidence="4">
    <location>
        <begin position="50"/>
        <end position="64"/>
    </location>
</feature>
<evidence type="ECO:0000256" key="1">
    <source>
        <dbReference type="ARBA" id="ARBA00011360"/>
    </source>
</evidence>
<dbReference type="Gene3D" id="2.60.40.10">
    <property type="entry name" value="Immunoglobulins"/>
    <property type="match status" value="3"/>
</dbReference>
<dbReference type="GeneTree" id="ENSGT00390000017153"/>
<organism evidence="7 8">
    <name type="scientific">Denticeps clupeoides</name>
    <name type="common">denticle herring</name>
    <dbReference type="NCBI Taxonomy" id="299321"/>
    <lineage>
        <taxon>Eukaryota</taxon>
        <taxon>Metazoa</taxon>
        <taxon>Chordata</taxon>
        <taxon>Craniata</taxon>
        <taxon>Vertebrata</taxon>
        <taxon>Euteleostomi</taxon>
        <taxon>Actinopterygii</taxon>
        <taxon>Neopterygii</taxon>
        <taxon>Teleostei</taxon>
        <taxon>Clupei</taxon>
        <taxon>Clupeiformes</taxon>
        <taxon>Denticipitoidei</taxon>
        <taxon>Denticipitidae</taxon>
        <taxon>Denticeps</taxon>
    </lineage>
</organism>
<dbReference type="Ensembl" id="ENSDCDT00010051039.1">
    <property type="protein sequence ID" value="ENSDCDP00010041100.1"/>
    <property type="gene ID" value="ENSDCDG00010026139.1"/>
</dbReference>
<feature type="region of interest" description="Disordered" evidence="4">
    <location>
        <begin position="21"/>
        <end position="68"/>
    </location>
</feature>
<reference evidence="7 8" key="1">
    <citation type="submission" date="2020-06" db="EMBL/GenBank/DDBJ databases">
        <authorList>
            <consortium name="Wellcome Sanger Institute Data Sharing"/>
        </authorList>
    </citation>
    <scope>NUCLEOTIDE SEQUENCE [LARGE SCALE GENOMIC DNA]</scope>
</reference>
<dbReference type="InterPro" id="IPR007110">
    <property type="entry name" value="Ig-like_dom"/>
</dbReference>
<name>A0AAY4D6C0_9TELE</name>
<gene>
    <name evidence="7" type="primary">ZNF618</name>
</gene>
<feature type="compositionally biased region" description="Basic and acidic residues" evidence="4">
    <location>
        <begin position="22"/>
        <end position="34"/>
    </location>
</feature>